<evidence type="ECO:0000256" key="1">
    <source>
        <dbReference type="SAM" id="MobiDB-lite"/>
    </source>
</evidence>
<reference evidence="2" key="1">
    <citation type="submission" date="2020-09" db="EMBL/GenBank/DDBJ databases">
        <title>Genome-Enabled Discovery of Anthraquinone Biosynthesis in Senna tora.</title>
        <authorList>
            <person name="Kang S.-H."/>
            <person name="Pandey R.P."/>
            <person name="Lee C.-M."/>
            <person name="Sim J.-S."/>
            <person name="Jeong J.-T."/>
            <person name="Choi B.-S."/>
            <person name="Jung M."/>
            <person name="Ginzburg D."/>
            <person name="Zhao K."/>
            <person name="Won S.Y."/>
            <person name="Oh T.-J."/>
            <person name="Yu Y."/>
            <person name="Kim N.-H."/>
            <person name="Lee O.R."/>
            <person name="Lee T.-H."/>
            <person name="Bashyal P."/>
            <person name="Kim T.-S."/>
            <person name="Lee W.-H."/>
            <person name="Kawkins C."/>
            <person name="Kim C.-K."/>
            <person name="Kim J.S."/>
            <person name="Ahn B.O."/>
            <person name="Rhee S.Y."/>
            <person name="Sohng J.K."/>
        </authorList>
    </citation>
    <scope>NUCLEOTIDE SEQUENCE</scope>
    <source>
        <tissue evidence="2">Leaf</tissue>
    </source>
</reference>
<gene>
    <name evidence="2" type="ORF">G2W53_009576</name>
</gene>
<dbReference type="EMBL" id="JAAIUW010000004">
    <property type="protein sequence ID" value="KAF7834717.1"/>
    <property type="molecule type" value="Genomic_DNA"/>
</dbReference>
<keyword evidence="3" id="KW-1185">Reference proteome</keyword>
<dbReference type="AlphaFoldDB" id="A0A834WYZ0"/>
<protein>
    <submittedName>
        <fullName evidence="2">Uncharacterized protein</fullName>
    </submittedName>
</protein>
<organism evidence="2 3">
    <name type="scientific">Senna tora</name>
    <dbReference type="NCBI Taxonomy" id="362788"/>
    <lineage>
        <taxon>Eukaryota</taxon>
        <taxon>Viridiplantae</taxon>
        <taxon>Streptophyta</taxon>
        <taxon>Embryophyta</taxon>
        <taxon>Tracheophyta</taxon>
        <taxon>Spermatophyta</taxon>
        <taxon>Magnoliopsida</taxon>
        <taxon>eudicotyledons</taxon>
        <taxon>Gunneridae</taxon>
        <taxon>Pentapetalae</taxon>
        <taxon>rosids</taxon>
        <taxon>fabids</taxon>
        <taxon>Fabales</taxon>
        <taxon>Fabaceae</taxon>
        <taxon>Caesalpinioideae</taxon>
        <taxon>Cassia clade</taxon>
        <taxon>Senna</taxon>
    </lineage>
</organism>
<sequence>MVQTQFGSPPQKDQSIFEYSPFPELPVVCPQIQDTALQPQQIDDPPQILPDPDPNLQPNQTLDSARPLQVYSRRKVPPPTSDPVQSSSSELKDVEGMIFTEDPPSTIARHTLSPATSASTYKVGCSSIAATVIRGAASSRARFCAFFMDAMVPVSLYKGYSIFPIVLLNASQAFPVRDFEISLKRSSLSWPWIPRSSMNHMTCSLACPICPSNLRNSTGLYPLGYGFMDIHSGYGGRKSMSITTCLFMSMNFIRSSLVTYSFSLNAPEVIFGTFPLDEPSPPTLLIHPSRKCVPTDIPSESFFWSLRSTKGSQLVSYLKRSSFTCSYASSRHPRSGVVSERVLVAIAFASAATACSTVCLTMFSKSVEEMTIWSVVASSFTLTRPLSDEGWSGLPLGST</sequence>
<name>A0A834WYZ0_9FABA</name>
<feature type="region of interest" description="Disordered" evidence="1">
    <location>
        <begin position="31"/>
        <end position="68"/>
    </location>
</feature>
<evidence type="ECO:0000313" key="3">
    <source>
        <dbReference type="Proteomes" id="UP000634136"/>
    </source>
</evidence>
<comment type="caution">
    <text evidence="2">The sequence shown here is derived from an EMBL/GenBank/DDBJ whole genome shotgun (WGS) entry which is preliminary data.</text>
</comment>
<accession>A0A834WYZ0</accession>
<dbReference type="Proteomes" id="UP000634136">
    <property type="component" value="Unassembled WGS sequence"/>
</dbReference>
<evidence type="ECO:0000313" key="2">
    <source>
        <dbReference type="EMBL" id="KAF7834717.1"/>
    </source>
</evidence>
<proteinExistence type="predicted"/>